<accession>A0A4C1VL44</accession>
<protein>
    <submittedName>
        <fullName evidence="1">Uncharacterized protein</fullName>
    </submittedName>
</protein>
<keyword evidence="2" id="KW-1185">Reference proteome</keyword>
<reference evidence="1 2" key="1">
    <citation type="journal article" date="2019" name="Commun. Biol.">
        <title>The bagworm genome reveals a unique fibroin gene that provides high tensile strength.</title>
        <authorList>
            <person name="Kono N."/>
            <person name="Nakamura H."/>
            <person name="Ohtoshi R."/>
            <person name="Tomita M."/>
            <person name="Numata K."/>
            <person name="Arakawa K."/>
        </authorList>
    </citation>
    <scope>NUCLEOTIDE SEQUENCE [LARGE SCALE GENOMIC DNA]</scope>
</reference>
<gene>
    <name evidence="1" type="ORF">EVAR_22678_1</name>
</gene>
<name>A0A4C1VL44_EUMVA</name>
<evidence type="ECO:0000313" key="2">
    <source>
        <dbReference type="Proteomes" id="UP000299102"/>
    </source>
</evidence>
<dbReference type="Proteomes" id="UP000299102">
    <property type="component" value="Unassembled WGS sequence"/>
</dbReference>
<dbReference type="AlphaFoldDB" id="A0A4C1VL44"/>
<evidence type="ECO:0000313" key="1">
    <source>
        <dbReference type="EMBL" id="GBP39271.1"/>
    </source>
</evidence>
<comment type="caution">
    <text evidence="1">The sequence shown here is derived from an EMBL/GenBank/DDBJ whole genome shotgun (WGS) entry which is preliminary data.</text>
</comment>
<dbReference type="EMBL" id="BGZK01000362">
    <property type="protein sequence ID" value="GBP39271.1"/>
    <property type="molecule type" value="Genomic_DNA"/>
</dbReference>
<organism evidence="1 2">
    <name type="scientific">Eumeta variegata</name>
    <name type="common">Bagworm moth</name>
    <name type="synonym">Eumeta japonica</name>
    <dbReference type="NCBI Taxonomy" id="151549"/>
    <lineage>
        <taxon>Eukaryota</taxon>
        <taxon>Metazoa</taxon>
        <taxon>Ecdysozoa</taxon>
        <taxon>Arthropoda</taxon>
        <taxon>Hexapoda</taxon>
        <taxon>Insecta</taxon>
        <taxon>Pterygota</taxon>
        <taxon>Neoptera</taxon>
        <taxon>Endopterygota</taxon>
        <taxon>Lepidoptera</taxon>
        <taxon>Glossata</taxon>
        <taxon>Ditrysia</taxon>
        <taxon>Tineoidea</taxon>
        <taxon>Psychidae</taxon>
        <taxon>Oiketicinae</taxon>
        <taxon>Eumeta</taxon>
    </lineage>
</organism>
<proteinExistence type="predicted"/>
<sequence>MSADEAAGFGVQPLSTAGRRHRTRDLFNPYQDLRVLLNKLLIERGIIQFPNSKTGMCWQRQVTSWYPGLAFARGSACGYIERIFSAFLSSNLAVGHDTYSSPVP</sequence>